<dbReference type="Pfam" id="PF04525">
    <property type="entry name" value="LOR"/>
    <property type="match status" value="1"/>
</dbReference>
<reference evidence="1" key="2">
    <citation type="journal article" date="2015" name="ISME J.">
        <title>A new class of marine Euryarchaeota group II from the Mediterranean deep chlorophyll maximum.</title>
        <authorList>
            <person name="Martin-Cuadrado A.B."/>
            <person name="Garcia-Heredia I."/>
            <person name="Molto A.G."/>
            <person name="Lopez-Ubeda R."/>
            <person name="Kimes N."/>
            <person name="Lopez-Garcia P."/>
            <person name="Moreira D."/>
            <person name="Rodriguez-Valera F."/>
        </authorList>
    </citation>
    <scope>NUCLEOTIDE SEQUENCE</scope>
</reference>
<dbReference type="InterPro" id="IPR007612">
    <property type="entry name" value="LOR"/>
</dbReference>
<proteinExistence type="predicted"/>
<sequence>MIRKKLLKILGEKFHIYSDDTQENLIGYSYQKALKLKEDIRVYTDESESEEIMKIKARNILDLSGGYDFTDSKTGESLGGVRRNFRKSLIRDSYSVFDPDNQIYAEIKEDRLFSAIIRRILPPTKLFFPQEFALDFPGNPPIRFTQKINPVIQKLSVDISEGNQIDPRIILGAAMVIIAIEGRQG</sequence>
<reference evidence="1" key="1">
    <citation type="submission" date="2014-11" db="EMBL/GenBank/DDBJ databases">
        <authorList>
            <person name="Zhu J."/>
            <person name="Qi W."/>
            <person name="Song R."/>
        </authorList>
    </citation>
    <scope>NUCLEOTIDE SEQUENCE</scope>
</reference>
<protein>
    <submittedName>
        <fullName evidence="1">Uncharacterized protein</fullName>
    </submittedName>
</protein>
<name>A0A1B1TAL7_9ARCH</name>
<evidence type="ECO:0000313" key="1">
    <source>
        <dbReference type="EMBL" id="ANV79322.1"/>
    </source>
</evidence>
<organism evidence="1">
    <name type="scientific">uncultured Poseidoniia archaeon</name>
    <dbReference type="NCBI Taxonomy" id="1697135"/>
    <lineage>
        <taxon>Archaea</taxon>
        <taxon>Methanobacteriati</taxon>
        <taxon>Thermoplasmatota</taxon>
        <taxon>Candidatus Poseidoniia</taxon>
        <taxon>environmental samples</taxon>
    </lineage>
</organism>
<dbReference type="AlphaFoldDB" id="A0A1B1TAL7"/>
<dbReference type="EMBL" id="KP211819">
    <property type="protein sequence ID" value="ANV79322.1"/>
    <property type="molecule type" value="Genomic_DNA"/>
</dbReference>
<accession>A0A1B1TAL7</accession>